<proteinExistence type="predicted"/>
<gene>
    <name evidence="2" type="ORF">GH714_027224</name>
</gene>
<feature type="region of interest" description="Disordered" evidence="1">
    <location>
        <begin position="30"/>
        <end position="60"/>
    </location>
</feature>
<evidence type="ECO:0000313" key="3">
    <source>
        <dbReference type="Proteomes" id="UP000467840"/>
    </source>
</evidence>
<evidence type="ECO:0000256" key="1">
    <source>
        <dbReference type="SAM" id="MobiDB-lite"/>
    </source>
</evidence>
<organism evidence="2 3">
    <name type="scientific">Hevea brasiliensis</name>
    <name type="common">Para rubber tree</name>
    <name type="synonym">Siphonia brasiliensis</name>
    <dbReference type="NCBI Taxonomy" id="3981"/>
    <lineage>
        <taxon>Eukaryota</taxon>
        <taxon>Viridiplantae</taxon>
        <taxon>Streptophyta</taxon>
        <taxon>Embryophyta</taxon>
        <taxon>Tracheophyta</taxon>
        <taxon>Spermatophyta</taxon>
        <taxon>Magnoliopsida</taxon>
        <taxon>eudicotyledons</taxon>
        <taxon>Gunneridae</taxon>
        <taxon>Pentapetalae</taxon>
        <taxon>rosids</taxon>
        <taxon>fabids</taxon>
        <taxon>Malpighiales</taxon>
        <taxon>Euphorbiaceae</taxon>
        <taxon>Crotonoideae</taxon>
        <taxon>Micrandreae</taxon>
        <taxon>Hevea</taxon>
    </lineage>
</organism>
<protein>
    <submittedName>
        <fullName evidence="2">Uncharacterized protein</fullName>
    </submittedName>
</protein>
<evidence type="ECO:0000313" key="2">
    <source>
        <dbReference type="EMBL" id="KAF2304101.1"/>
    </source>
</evidence>
<accession>A0A6A6LRQ2</accession>
<reference evidence="2 3" key="1">
    <citation type="journal article" date="2020" name="Mol. Plant">
        <title>The Chromosome-Based Rubber Tree Genome Provides New Insights into Spurge Genome Evolution and Rubber Biosynthesis.</title>
        <authorList>
            <person name="Liu J."/>
            <person name="Shi C."/>
            <person name="Shi C.C."/>
            <person name="Li W."/>
            <person name="Zhang Q.J."/>
            <person name="Zhang Y."/>
            <person name="Li K."/>
            <person name="Lu H.F."/>
            <person name="Shi C."/>
            <person name="Zhu S.T."/>
            <person name="Xiao Z.Y."/>
            <person name="Nan H."/>
            <person name="Yue Y."/>
            <person name="Zhu X.G."/>
            <person name="Wu Y."/>
            <person name="Hong X.N."/>
            <person name="Fan G.Y."/>
            <person name="Tong Y."/>
            <person name="Zhang D."/>
            <person name="Mao C.L."/>
            <person name="Liu Y.L."/>
            <person name="Hao S.J."/>
            <person name="Liu W.Q."/>
            <person name="Lv M.Q."/>
            <person name="Zhang H.B."/>
            <person name="Liu Y."/>
            <person name="Hu-Tang G.R."/>
            <person name="Wang J.P."/>
            <person name="Wang J.H."/>
            <person name="Sun Y.H."/>
            <person name="Ni S.B."/>
            <person name="Chen W.B."/>
            <person name="Zhang X.C."/>
            <person name="Jiao Y.N."/>
            <person name="Eichler E.E."/>
            <person name="Li G.H."/>
            <person name="Liu X."/>
            <person name="Gao L.Z."/>
        </authorList>
    </citation>
    <scope>NUCLEOTIDE SEQUENCE [LARGE SCALE GENOMIC DNA]</scope>
    <source>
        <strain evidence="3">cv. GT1</strain>
        <tissue evidence="2">Leaf</tissue>
    </source>
</reference>
<dbReference type="AlphaFoldDB" id="A0A6A6LRQ2"/>
<sequence>MPSIEEKEGIEERNADPLVDQIFNVGTERKHKGLNFEENGSGKPKSGHVTKGQGKGKLGEVEKFNVGHVVGNLNDNAISKMVETGERIKVGGVNEKLEENQNVDASDNSRGRKRCGRRHGGEELVDSLGDNVSLESERRTRNSNTRINESRMEQFRDIARKNASRFAHFDIQEEEGEHLSLRLM</sequence>
<feature type="region of interest" description="Disordered" evidence="1">
    <location>
        <begin position="91"/>
        <end position="124"/>
    </location>
</feature>
<dbReference type="EMBL" id="JAAGAX010000009">
    <property type="protein sequence ID" value="KAF2304101.1"/>
    <property type="molecule type" value="Genomic_DNA"/>
</dbReference>
<comment type="caution">
    <text evidence="2">The sequence shown here is derived from an EMBL/GenBank/DDBJ whole genome shotgun (WGS) entry which is preliminary data.</text>
</comment>
<keyword evidence="3" id="KW-1185">Reference proteome</keyword>
<dbReference type="Proteomes" id="UP000467840">
    <property type="component" value="Chromosome 16"/>
</dbReference>
<name>A0A6A6LRQ2_HEVBR</name>